<feature type="compositionally biased region" description="Low complexity" evidence="1">
    <location>
        <begin position="651"/>
        <end position="662"/>
    </location>
</feature>
<dbReference type="PANTHER" id="PTHR32305">
    <property type="match status" value="1"/>
</dbReference>
<feature type="region of interest" description="Disordered" evidence="1">
    <location>
        <begin position="642"/>
        <end position="739"/>
    </location>
</feature>
<dbReference type="InterPro" id="IPR050708">
    <property type="entry name" value="T6SS_VgrG/RHS"/>
</dbReference>
<comment type="caution">
    <text evidence="2">The sequence shown here is derived from an EMBL/GenBank/DDBJ whole genome shotgun (WGS) entry which is preliminary data.</text>
</comment>
<evidence type="ECO:0008006" key="4">
    <source>
        <dbReference type="Google" id="ProtNLM"/>
    </source>
</evidence>
<feature type="region of interest" description="Disordered" evidence="1">
    <location>
        <begin position="91"/>
        <end position="131"/>
    </location>
</feature>
<accession>A0A4D4JV93</accession>
<dbReference type="InterPro" id="IPR006530">
    <property type="entry name" value="YD"/>
</dbReference>
<organism evidence="2 3">
    <name type="scientific">Streptomyces antimycoticus</name>
    <dbReference type="NCBI Taxonomy" id="68175"/>
    <lineage>
        <taxon>Bacteria</taxon>
        <taxon>Bacillati</taxon>
        <taxon>Actinomycetota</taxon>
        <taxon>Actinomycetes</taxon>
        <taxon>Kitasatosporales</taxon>
        <taxon>Streptomycetaceae</taxon>
        <taxon>Streptomyces</taxon>
        <taxon>Streptomyces violaceusniger group</taxon>
    </lineage>
</organism>
<keyword evidence="3" id="KW-1185">Reference proteome</keyword>
<feature type="compositionally biased region" description="Low complexity" evidence="1">
    <location>
        <begin position="91"/>
        <end position="106"/>
    </location>
</feature>
<sequence length="739" mass="79528">MIYRHPQCDAAVSRPDDVISDTRTAYDSGAYGAAPTRGDATGTAMLKKYDGTTAVYTESGSTYDSYGRALTSTDLTADVTATAAGALQRTARTDGRTTTTAYTPATGIPVTTKVTSPPAKAGDASTAQTTTTTRDALRGLPLKQTDTNDKTTSYAYDALGRSTKVWLADRLTGQTPTYEFTYTVTENRPVAVGAKTLGNNGAQRTSYTLYDGLLRERQAQAPGPDGGRLLTDVFYDERSLKSKDFATYYADGKPTTTLFKPEDALSVETQNRYTYDGLGRQTETRQIAGNGDGGSVLGVTKTIYGGDRTTVIPPVGGTATTTLTDARGQTTELRQHHQRTADAAYDTTTYTYTPRGELEKVTDPSKNSWTYAYDLIGRLTKTTDPDKGTSTSVYDDRGQLTSTTDARDTTLAYVYDGLGRRTELHKDSPGGELRAKWVYDTVREAKGYLAESTRYQGSQAYTSKVVAYDRLYRPLRSSVTIPASEGALQGTYLSTTSYKVSGLVEGTGYPKAGALPATTVVLTYEDETLRPVAIDGSEGLKSTVSYSLTGKPLQYELSDNGSKNTWVTNTYEWGTQRLATARVDRQDVAGVDQFNSLRYDEAGNVLSVSDVSRSGTDNQCFTYDYLRRLTEAWTQGDTNCAAAPSGGVLGGRPHTGTPTPTTMSAIAVQKPSTTPQATRRRTPSAPTATPSRVAPSRTPSPLSRQPAPTARHRSPSGTTRRETPPLALSAATPGRWHGT</sequence>
<dbReference type="Pfam" id="PF05593">
    <property type="entry name" value="RHS_repeat"/>
    <property type="match status" value="3"/>
</dbReference>
<dbReference type="PANTHER" id="PTHR32305:SF17">
    <property type="entry name" value="TRNA NUCLEASE WAPA"/>
    <property type="match status" value="1"/>
</dbReference>
<dbReference type="Proteomes" id="UP000299290">
    <property type="component" value="Unassembled WGS sequence"/>
</dbReference>
<dbReference type="InterPro" id="IPR031325">
    <property type="entry name" value="RHS_repeat"/>
</dbReference>
<proteinExistence type="predicted"/>
<evidence type="ECO:0000256" key="1">
    <source>
        <dbReference type="SAM" id="MobiDB-lite"/>
    </source>
</evidence>
<dbReference type="AlphaFoldDB" id="A0A4D4JV93"/>
<feature type="compositionally biased region" description="Low complexity" evidence="1">
    <location>
        <begin position="671"/>
        <end position="696"/>
    </location>
</feature>
<dbReference type="EMBL" id="BJHV01000001">
    <property type="protein sequence ID" value="GDY39592.1"/>
    <property type="molecule type" value="Genomic_DNA"/>
</dbReference>
<evidence type="ECO:0000313" key="3">
    <source>
        <dbReference type="Proteomes" id="UP000299290"/>
    </source>
</evidence>
<dbReference type="NCBIfam" id="TIGR01643">
    <property type="entry name" value="YD_repeat_2x"/>
    <property type="match status" value="2"/>
</dbReference>
<protein>
    <recommendedName>
        <fullName evidence="4">Type IV secretion protein Rhs</fullName>
    </recommendedName>
</protein>
<dbReference type="Gene3D" id="2.180.10.10">
    <property type="entry name" value="RHS repeat-associated core"/>
    <property type="match status" value="2"/>
</dbReference>
<gene>
    <name evidence="2" type="ORF">SANT12839_004740</name>
</gene>
<reference evidence="2 3" key="1">
    <citation type="journal article" date="2020" name="Int. J. Syst. Evol. Microbiol.">
        <title>Reclassification of Streptomyces castelarensis and Streptomyces sporoclivatus as later heterotypic synonyms of Streptomyces antimycoticus.</title>
        <authorList>
            <person name="Komaki H."/>
            <person name="Tamura T."/>
        </authorList>
    </citation>
    <scope>NUCLEOTIDE SEQUENCE [LARGE SCALE GENOMIC DNA]</scope>
    <source>
        <strain evidence="2 3">NBRC 12839</strain>
    </source>
</reference>
<name>A0A4D4JV93_9ACTN</name>
<evidence type="ECO:0000313" key="2">
    <source>
        <dbReference type="EMBL" id="GDY39592.1"/>
    </source>
</evidence>